<dbReference type="Proteomes" id="UP001171606">
    <property type="component" value="Unassembled WGS sequence"/>
</dbReference>
<protein>
    <submittedName>
        <fullName evidence="1">Uncharacterized protein</fullName>
    </submittedName>
</protein>
<name>A0ABT8PB99_9BURK</name>
<evidence type="ECO:0000313" key="2">
    <source>
        <dbReference type="Proteomes" id="UP001171606"/>
    </source>
</evidence>
<dbReference type="RefSeq" id="WP_175909407.1">
    <property type="nucleotide sequence ID" value="NZ_CADFDC010000001.1"/>
</dbReference>
<keyword evidence="2" id="KW-1185">Reference proteome</keyword>
<reference evidence="1" key="1">
    <citation type="submission" date="2023-07" db="EMBL/GenBank/DDBJ databases">
        <title>A collection of bacterial strains from the Burkholderia cepacia Research Laboratory and Repository.</title>
        <authorList>
            <person name="Lipuma J."/>
            <person name="Spilker T."/>
            <person name="Caverly L."/>
        </authorList>
    </citation>
    <scope>NUCLEOTIDE SEQUENCE</scope>
    <source>
        <strain evidence="1">AU42020</strain>
    </source>
</reference>
<gene>
    <name evidence="1" type="ORF">QZM52_13835</name>
</gene>
<evidence type="ECO:0000313" key="1">
    <source>
        <dbReference type="EMBL" id="MDN7932364.1"/>
    </source>
</evidence>
<proteinExistence type="predicted"/>
<sequence>MADVIGLYHARLVRAEFVPSEVAYFGYITHAPAIVDIVRRLPDRACALVQRTGWAILKMG</sequence>
<organism evidence="1 2">
    <name type="scientific">Burkholderia metallica</name>
    <dbReference type="NCBI Taxonomy" id="488729"/>
    <lineage>
        <taxon>Bacteria</taxon>
        <taxon>Pseudomonadati</taxon>
        <taxon>Pseudomonadota</taxon>
        <taxon>Betaproteobacteria</taxon>
        <taxon>Burkholderiales</taxon>
        <taxon>Burkholderiaceae</taxon>
        <taxon>Burkholderia</taxon>
        <taxon>Burkholderia cepacia complex</taxon>
    </lineage>
</organism>
<dbReference type="EMBL" id="JAUJSQ010000004">
    <property type="protein sequence ID" value="MDN7932364.1"/>
    <property type="molecule type" value="Genomic_DNA"/>
</dbReference>
<accession>A0ABT8PB99</accession>
<comment type="caution">
    <text evidence="1">The sequence shown here is derived from an EMBL/GenBank/DDBJ whole genome shotgun (WGS) entry which is preliminary data.</text>
</comment>